<evidence type="ECO:0000256" key="1">
    <source>
        <dbReference type="SAM" id="MobiDB-lite"/>
    </source>
</evidence>
<feature type="region of interest" description="Disordered" evidence="1">
    <location>
        <begin position="74"/>
        <end position="138"/>
    </location>
</feature>
<feature type="compositionally biased region" description="Basic and acidic residues" evidence="1">
    <location>
        <begin position="87"/>
        <end position="100"/>
    </location>
</feature>
<protein>
    <submittedName>
        <fullName evidence="3">Uncharacterized protein</fullName>
    </submittedName>
</protein>
<feature type="region of interest" description="Disordered" evidence="1">
    <location>
        <begin position="1"/>
        <end position="34"/>
    </location>
</feature>
<sequence length="255" mass="28524">MAPPTTTKRPNRVAPKQSHNNLAPDDGQTTSGDRLYDAARAASNFFDRRHSRPRATGRKSGNGECHQCASIMDHRRRHRRPIRGVFCRREQAARRQRDSPSTDSSALTHRPRLVNRSPTDLASKTGALVRKHDRERACTKNARALQISAVAMSRSSGHMTHELLTTPRESSTDSSDQDDDCPPRLSDKITANRRRPNVTRHKARRGCLIALFIARSPLSKSGRLARSAGRLSCNAQRSPPIIRRNLARNKRSAHA</sequence>
<reference evidence="3" key="1">
    <citation type="submission" date="2022-11" db="UniProtKB">
        <authorList>
            <consortium name="WormBaseParasite"/>
        </authorList>
    </citation>
    <scope>IDENTIFICATION</scope>
</reference>
<evidence type="ECO:0000313" key="3">
    <source>
        <dbReference type="WBParaSite" id="PSAMB.scaffold1034size36900.g10514.t1"/>
    </source>
</evidence>
<evidence type="ECO:0000313" key="2">
    <source>
        <dbReference type="Proteomes" id="UP000887566"/>
    </source>
</evidence>
<keyword evidence="2" id="KW-1185">Reference proteome</keyword>
<name>A0A914UJA2_9BILA</name>
<organism evidence="2 3">
    <name type="scientific">Plectus sambesii</name>
    <dbReference type="NCBI Taxonomy" id="2011161"/>
    <lineage>
        <taxon>Eukaryota</taxon>
        <taxon>Metazoa</taxon>
        <taxon>Ecdysozoa</taxon>
        <taxon>Nematoda</taxon>
        <taxon>Chromadorea</taxon>
        <taxon>Plectida</taxon>
        <taxon>Plectina</taxon>
        <taxon>Plectoidea</taxon>
        <taxon>Plectidae</taxon>
        <taxon>Plectus</taxon>
    </lineage>
</organism>
<proteinExistence type="predicted"/>
<feature type="region of interest" description="Disordered" evidence="1">
    <location>
        <begin position="164"/>
        <end position="199"/>
    </location>
</feature>
<dbReference type="WBParaSite" id="PSAMB.scaffold1034size36900.g10514.t1">
    <property type="protein sequence ID" value="PSAMB.scaffold1034size36900.g10514.t1"/>
    <property type="gene ID" value="PSAMB.scaffold1034size36900.g10514"/>
</dbReference>
<accession>A0A914UJA2</accession>
<dbReference type="AlphaFoldDB" id="A0A914UJA2"/>
<feature type="region of interest" description="Disordered" evidence="1">
    <location>
        <begin position="46"/>
        <end position="65"/>
    </location>
</feature>
<dbReference type="Proteomes" id="UP000887566">
    <property type="component" value="Unplaced"/>
</dbReference>
<feature type="compositionally biased region" description="Polar residues" evidence="1">
    <location>
        <begin position="17"/>
        <end position="32"/>
    </location>
</feature>